<name>A0A439DHF1_9PEZI</name>
<sequence length="660" mass="74378">MLAELVQITAKISAAVNNTTRANASGDYSDVLASGANRLALSAVIVAVVAFLIAALQAIFEYPHSSARHKCDSVAIGPFSKKVLTKWSFRHLRRKFYYPEISTYLNPDHYWVERPRPKRCTMGLFSGFRLGPSNPWPKSLHSGPRATWAQLLSPPRIDDIGHMTTRTYIDVDSIPGSLDVPPQPVDLVKLGTLLICIGFKSVKINVQERDFRAFASFGSVTTEEVPGFGKAVRFQNNGARWRPEIDTPREWTGAALKLIRGRFDIHVYPLGKDSSRLRDAISAGYSDSVMWNRNSTSRANRMVWSLNKTIEEEGSQIRLDDIYEGVKAMSSASAQAAFNRWQSSSALVSNDTMYPNILVTLAVAGLPYANAGFPARLFLIPFFGQFRQIGHTVFNRYEKALLELEERYHINRLVQDLDPAGLIGLREGIPYLTNLGLSHWAFEKTESLEESLWWRSVIREYFERMSGLEPTEEQEDGTFRQWRVVLPRVISLVKDFDPRSWMQPFSNEELRPRGSVSYALPLLKTQIILLDLSIQHLLHTAWKAYSPEIPFIGATGSYHARLATPDTFISHVMTAIFKAGTRRVEGNSEPFQNLSEILLSQLITDDAINAESREQISQIADFLKLRVVLYAAYLMIIPDSSDIVETSQPLGEDGFRLPMI</sequence>
<protein>
    <submittedName>
        <fullName evidence="2">Uncharacterized protein</fullName>
    </submittedName>
</protein>
<reference evidence="2 3" key="1">
    <citation type="submission" date="2018-12" db="EMBL/GenBank/DDBJ databases">
        <title>Draft genome sequence of Xylaria grammica IHI A82.</title>
        <authorList>
            <person name="Buettner E."/>
            <person name="Kellner H."/>
        </authorList>
    </citation>
    <scope>NUCLEOTIDE SEQUENCE [LARGE SCALE GENOMIC DNA]</scope>
    <source>
        <strain evidence="2 3">IHI A82</strain>
    </source>
</reference>
<dbReference type="AlphaFoldDB" id="A0A439DHF1"/>
<keyword evidence="1" id="KW-0472">Membrane</keyword>
<dbReference type="Proteomes" id="UP000286045">
    <property type="component" value="Unassembled WGS sequence"/>
</dbReference>
<comment type="caution">
    <text evidence="2">The sequence shown here is derived from an EMBL/GenBank/DDBJ whole genome shotgun (WGS) entry which is preliminary data.</text>
</comment>
<organism evidence="2 3">
    <name type="scientific">Xylaria grammica</name>
    <dbReference type="NCBI Taxonomy" id="363999"/>
    <lineage>
        <taxon>Eukaryota</taxon>
        <taxon>Fungi</taxon>
        <taxon>Dikarya</taxon>
        <taxon>Ascomycota</taxon>
        <taxon>Pezizomycotina</taxon>
        <taxon>Sordariomycetes</taxon>
        <taxon>Xylariomycetidae</taxon>
        <taxon>Xylariales</taxon>
        <taxon>Xylariaceae</taxon>
        <taxon>Xylaria</taxon>
    </lineage>
</organism>
<evidence type="ECO:0000313" key="3">
    <source>
        <dbReference type="Proteomes" id="UP000286045"/>
    </source>
</evidence>
<keyword evidence="3" id="KW-1185">Reference proteome</keyword>
<dbReference type="EMBL" id="RYZI01000019">
    <property type="protein sequence ID" value="RWA13824.1"/>
    <property type="molecule type" value="Genomic_DNA"/>
</dbReference>
<gene>
    <name evidence="2" type="ORF">EKO27_g1290</name>
</gene>
<accession>A0A439DHF1</accession>
<keyword evidence="1" id="KW-1133">Transmembrane helix</keyword>
<proteinExistence type="predicted"/>
<evidence type="ECO:0000256" key="1">
    <source>
        <dbReference type="SAM" id="Phobius"/>
    </source>
</evidence>
<feature type="transmembrane region" description="Helical" evidence="1">
    <location>
        <begin position="39"/>
        <end position="60"/>
    </location>
</feature>
<evidence type="ECO:0000313" key="2">
    <source>
        <dbReference type="EMBL" id="RWA13824.1"/>
    </source>
</evidence>
<dbReference type="STRING" id="363999.A0A439DHF1"/>
<keyword evidence="1" id="KW-0812">Transmembrane</keyword>